<dbReference type="Gene3D" id="3.30.420.100">
    <property type="match status" value="1"/>
</dbReference>
<dbReference type="GO" id="GO:0006412">
    <property type="term" value="P:translation"/>
    <property type="evidence" value="ECO:0007669"/>
    <property type="project" value="InterPro"/>
</dbReference>
<dbReference type="GO" id="GO:0008097">
    <property type="term" value="F:5S rRNA binding"/>
    <property type="evidence" value="ECO:0007669"/>
    <property type="project" value="TreeGrafter"/>
</dbReference>
<keyword evidence="2" id="KW-0699">rRNA-binding</keyword>
<evidence type="ECO:0000313" key="6">
    <source>
        <dbReference type="EMBL" id="SFV54091.1"/>
    </source>
</evidence>
<dbReference type="Pfam" id="PF00861">
    <property type="entry name" value="Ribosomal_L18p"/>
    <property type="match status" value="1"/>
</dbReference>
<evidence type="ECO:0000256" key="3">
    <source>
        <dbReference type="ARBA" id="ARBA00022884"/>
    </source>
</evidence>
<keyword evidence="5" id="KW-0687">Ribonucleoprotein</keyword>
<gene>
    <name evidence="6" type="ORF">MNB_SM-5-986</name>
</gene>
<dbReference type="AlphaFoldDB" id="A0A1W1BKU5"/>
<reference evidence="6" key="1">
    <citation type="submission" date="2016-10" db="EMBL/GenBank/DDBJ databases">
        <authorList>
            <person name="de Groot N.N."/>
        </authorList>
    </citation>
    <scope>NUCLEOTIDE SEQUENCE</scope>
</reference>
<accession>A0A1W1BKU5</accession>
<dbReference type="GO" id="GO:0022625">
    <property type="term" value="C:cytosolic large ribosomal subunit"/>
    <property type="evidence" value="ECO:0007669"/>
    <property type="project" value="TreeGrafter"/>
</dbReference>
<dbReference type="PANTHER" id="PTHR12899:SF3">
    <property type="entry name" value="LARGE RIBOSOMAL SUBUNIT PROTEIN UL18M"/>
    <property type="match status" value="1"/>
</dbReference>
<organism evidence="6">
    <name type="scientific">hydrothermal vent metagenome</name>
    <dbReference type="NCBI Taxonomy" id="652676"/>
    <lineage>
        <taxon>unclassified sequences</taxon>
        <taxon>metagenomes</taxon>
        <taxon>ecological metagenomes</taxon>
    </lineage>
</organism>
<evidence type="ECO:0000256" key="4">
    <source>
        <dbReference type="ARBA" id="ARBA00022980"/>
    </source>
</evidence>
<evidence type="ECO:0000256" key="1">
    <source>
        <dbReference type="ARBA" id="ARBA00007116"/>
    </source>
</evidence>
<proteinExistence type="inferred from homology"/>
<sequence length="118" mass="12957">MNAKVLKSKIANRLKRKRRIRAKISGSAKLPRVSVFRSNRYLSVQAIDDATATTLCALHSKAIGHKANKEGAAALAEAFAAKLKEANITEIVFDRNGYQYHGIIAAFGDSLRANEIKF</sequence>
<dbReference type="EMBL" id="FPHH01000025">
    <property type="protein sequence ID" value="SFV54091.1"/>
    <property type="molecule type" value="Genomic_DNA"/>
</dbReference>
<dbReference type="InterPro" id="IPR057268">
    <property type="entry name" value="Ribosomal_L18"/>
</dbReference>
<dbReference type="CDD" id="cd00432">
    <property type="entry name" value="Ribosomal_L18_L5e"/>
    <property type="match status" value="1"/>
</dbReference>
<keyword evidence="3" id="KW-0694">RNA-binding</keyword>
<evidence type="ECO:0000256" key="5">
    <source>
        <dbReference type="ARBA" id="ARBA00023274"/>
    </source>
</evidence>
<protein>
    <submittedName>
        <fullName evidence="6">LSU ribosomal protein L18p (L5e)</fullName>
    </submittedName>
</protein>
<dbReference type="InterPro" id="IPR004389">
    <property type="entry name" value="Ribosomal_uL18_bac-type"/>
</dbReference>
<name>A0A1W1BKU5_9ZZZZ</name>
<dbReference type="NCBIfam" id="TIGR00060">
    <property type="entry name" value="L18_bact"/>
    <property type="match status" value="1"/>
</dbReference>
<dbReference type="PANTHER" id="PTHR12899">
    <property type="entry name" value="39S RIBOSOMAL PROTEIN L18, MITOCHONDRIAL"/>
    <property type="match status" value="1"/>
</dbReference>
<comment type="similarity">
    <text evidence="1">Belongs to the universal ribosomal protein uL18 family.</text>
</comment>
<keyword evidence="4 6" id="KW-0689">Ribosomal protein</keyword>
<dbReference type="GO" id="GO:0003735">
    <property type="term" value="F:structural constituent of ribosome"/>
    <property type="evidence" value="ECO:0007669"/>
    <property type="project" value="InterPro"/>
</dbReference>
<dbReference type="InterPro" id="IPR005484">
    <property type="entry name" value="Ribosomal_uL18_bac/plant/anim"/>
</dbReference>
<dbReference type="SUPFAM" id="SSF53137">
    <property type="entry name" value="Translational machinery components"/>
    <property type="match status" value="1"/>
</dbReference>
<evidence type="ECO:0000256" key="2">
    <source>
        <dbReference type="ARBA" id="ARBA00022730"/>
    </source>
</evidence>
<dbReference type="HAMAP" id="MF_01337_B">
    <property type="entry name" value="Ribosomal_uL18_B"/>
    <property type="match status" value="1"/>
</dbReference>